<dbReference type="SUPFAM" id="SSF56784">
    <property type="entry name" value="HAD-like"/>
    <property type="match status" value="1"/>
</dbReference>
<comment type="caution">
    <text evidence="1">The sequence shown here is derived from an EMBL/GenBank/DDBJ whole genome shotgun (WGS) entry which is preliminary data.</text>
</comment>
<dbReference type="InterPro" id="IPR036412">
    <property type="entry name" value="HAD-like_sf"/>
</dbReference>
<gene>
    <name evidence="1" type="ORF">ETSY1_02225</name>
</gene>
<proteinExistence type="predicted"/>
<accession>W4LYM1</accession>
<protein>
    <submittedName>
        <fullName evidence="1">Uncharacterized protein</fullName>
    </submittedName>
</protein>
<dbReference type="HOGENOM" id="CLU_3286574_0_0_7"/>
<keyword evidence="2" id="KW-1185">Reference proteome</keyword>
<name>W4LYM1_ENTF1</name>
<evidence type="ECO:0000313" key="2">
    <source>
        <dbReference type="Proteomes" id="UP000019141"/>
    </source>
</evidence>
<dbReference type="Proteomes" id="UP000019141">
    <property type="component" value="Unassembled WGS sequence"/>
</dbReference>
<reference evidence="1 2" key="1">
    <citation type="journal article" date="2014" name="Nature">
        <title>An environmental bacterial taxon with a large and distinct metabolic repertoire.</title>
        <authorList>
            <person name="Wilson M.C."/>
            <person name="Mori T."/>
            <person name="Ruckert C."/>
            <person name="Uria A.R."/>
            <person name="Helf M.J."/>
            <person name="Takada K."/>
            <person name="Gernert C."/>
            <person name="Steffens U.A."/>
            <person name="Heycke N."/>
            <person name="Schmitt S."/>
            <person name="Rinke C."/>
            <person name="Helfrich E.J."/>
            <person name="Brachmann A.O."/>
            <person name="Gurgui C."/>
            <person name="Wakimoto T."/>
            <person name="Kracht M."/>
            <person name="Crusemann M."/>
            <person name="Hentschel U."/>
            <person name="Abe I."/>
            <person name="Matsunaga S."/>
            <person name="Kalinowski J."/>
            <person name="Takeyama H."/>
            <person name="Piel J."/>
        </authorList>
    </citation>
    <scope>NUCLEOTIDE SEQUENCE [LARGE SCALE GENOMIC DNA]</scope>
    <source>
        <strain evidence="2">TSY1</strain>
    </source>
</reference>
<dbReference type="EMBL" id="AZHW01000106">
    <property type="protein sequence ID" value="ETX02821.1"/>
    <property type="molecule type" value="Genomic_DNA"/>
</dbReference>
<organism evidence="1 2">
    <name type="scientific">Entotheonella factor</name>
    <dbReference type="NCBI Taxonomy" id="1429438"/>
    <lineage>
        <taxon>Bacteria</taxon>
        <taxon>Pseudomonadati</taxon>
        <taxon>Nitrospinota/Tectimicrobiota group</taxon>
        <taxon>Candidatus Tectimicrobiota</taxon>
        <taxon>Candidatus Entotheonellia</taxon>
        <taxon>Candidatus Entotheonellales</taxon>
        <taxon>Candidatus Entotheonellaceae</taxon>
        <taxon>Candidatus Entotheonella</taxon>
    </lineage>
</organism>
<sequence>MKAVIFDFYGTLAQIDPDMPSFDSILNQAGFTLSEASLAR</sequence>
<evidence type="ECO:0000313" key="1">
    <source>
        <dbReference type="EMBL" id="ETX02821.1"/>
    </source>
</evidence>
<dbReference type="AlphaFoldDB" id="W4LYM1"/>